<evidence type="ECO:0000313" key="1">
    <source>
        <dbReference type="EMBL" id="XCG64479.1"/>
    </source>
</evidence>
<dbReference type="AlphaFoldDB" id="A0AAU8DUF0"/>
<name>A0AAU8DUF0_9ACTN</name>
<dbReference type="RefSeq" id="WP_353650092.1">
    <property type="nucleotide sequence ID" value="NZ_CP159218.1"/>
</dbReference>
<reference evidence="1" key="1">
    <citation type="submission" date="2024-05" db="EMBL/GenBank/DDBJ databases">
        <authorList>
            <person name="Cai S.Y."/>
            <person name="Jin L.M."/>
            <person name="Li H.R."/>
        </authorList>
    </citation>
    <scope>NUCLEOTIDE SEQUENCE</scope>
    <source>
        <strain evidence="1">A5-74</strain>
    </source>
</reference>
<accession>A0AAU8DUF0</accession>
<proteinExistence type="predicted"/>
<gene>
    <name evidence="1" type="ORF">ABLG96_03830</name>
</gene>
<sequence length="230" mass="24852">MNTPQLIAAIQQFGRDRDTARKWTDPNLTAQAIQARRAQLLDTAVHKLRQAADPETGISAAGQAHTAALAALRSTDAAKAVTRQHHWQRAQMLLDAGRSLDVLVANESDPEILAAIAEWGPTYLRTQQARPDGVHPTQIDEPDTSALTNSIIDRLADGDPVASNRVFRDAVAARTQNERSQMWASVIDGTAAGSHNPTALTALHQHDTVAYDAIADVVYDRQTATSQTPS</sequence>
<dbReference type="EMBL" id="CP159218">
    <property type="protein sequence ID" value="XCG64479.1"/>
    <property type="molecule type" value="Genomic_DNA"/>
</dbReference>
<evidence type="ECO:0008006" key="2">
    <source>
        <dbReference type="Google" id="ProtNLM"/>
    </source>
</evidence>
<organism evidence="1">
    <name type="scientific">Nakamurella sp. A5-74</name>
    <dbReference type="NCBI Taxonomy" id="3158264"/>
    <lineage>
        <taxon>Bacteria</taxon>
        <taxon>Bacillati</taxon>
        <taxon>Actinomycetota</taxon>
        <taxon>Actinomycetes</taxon>
        <taxon>Nakamurellales</taxon>
        <taxon>Nakamurellaceae</taxon>
        <taxon>Nakamurella</taxon>
    </lineage>
</organism>
<protein>
    <recommendedName>
        <fullName evidence="2">DUF222 domain-containing protein</fullName>
    </recommendedName>
</protein>